<sequence length="387" mass="43260">MAALFGSYPSIGKRRNKMMRQDFLQVLEHDLSSLPVQAREEALAFFTEYLAEVGESSDALAELGDPHQVAQDLLSEMKAQGIPMEMREVMVLEDSKVVVTKKVSVFLEDIDLIIREADVTQLTLDYPSNLSTFLQIEQGDEQFSIKQVKPRPKQNFSFLNLVTNKVPDFLLHKLTLLVPKGLTLTDLTIHLVSSDASLEGLEVKTCQLTLTNGDLRARALFAEQLSGFLANGDISFLNCHFQDLKLELTNGDMSWQESQSANTHLICYNGDIGLTNGTYSNQLIIDNQNGDTHIHQSQLCQVEMRLANGDVALENSTFERMLLEMACGNADVRLLPRDQTEVTIDVTTDFGNCHIFGQQSTSCHYYHEGTHPRQLLITNAFGNITLS</sequence>
<organism evidence="2 3">
    <name type="scientific">Streptococcus dysgalactiae subsp. equisimilis AC-2713</name>
    <dbReference type="NCBI Taxonomy" id="759913"/>
    <lineage>
        <taxon>Bacteria</taxon>
        <taxon>Bacillati</taxon>
        <taxon>Bacillota</taxon>
        <taxon>Bacilli</taxon>
        <taxon>Lactobacillales</taxon>
        <taxon>Streptococcaceae</taxon>
        <taxon>Streptococcus</taxon>
    </lineage>
</organism>
<evidence type="ECO:0000259" key="1">
    <source>
        <dbReference type="Pfam" id="PF13349"/>
    </source>
</evidence>
<dbReference type="KEGG" id="sdc:SDSE_1220"/>
<dbReference type="EMBL" id="HE858529">
    <property type="protein sequence ID" value="CCI62714.1"/>
    <property type="molecule type" value="Genomic_DNA"/>
</dbReference>
<feature type="domain" description="DUF4097" evidence="1">
    <location>
        <begin position="102"/>
        <end position="284"/>
    </location>
</feature>
<dbReference type="Proteomes" id="UP000009215">
    <property type="component" value="Chromosome"/>
</dbReference>
<gene>
    <name evidence="2" type="ORF">SDSE_1220</name>
</gene>
<evidence type="ECO:0000313" key="3">
    <source>
        <dbReference type="Proteomes" id="UP000009215"/>
    </source>
</evidence>
<protein>
    <recommendedName>
        <fullName evidence="1">DUF4097 domain-containing protein</fullName>
    </recommendedName>
</protein>
<accession>A0AB33R725</accession>
<dbReference type="AlphaFoldDB" id="A0AB33R725"/>
<proteinExistence type="predicted"/>
<name>A0AB33R725_STREQ</name>
<dbReference type="Pfam" id="PF13349">
    <property type="entry name" value="DUF4097"/>
    <property type="match status" value="1"/>
</dbReference>
<dbReference type="InterPro" id="IPR025164">
    <property type="entry name" value="Toastrack_DUF4097"/>
</dbReference>
<dbReference type="Pfam" id="PF22564">
    <property type="entry name" value="HAAS"/>
    <property type="match status" value="1"/>
</dbReference>
<evidence type="ECO:0000313" key="2">
    <source>
        <dbReference type="EMBL" id="CCI62714.1"/>
    </source>
</evidence>
<reference evidence="2 3" key="1">
    <citation type="submission" date="2012-05" db="EMBL/GenBank/DDBJ databases">
        <title>Complete genome sequence of a Streptococcus dysgalactiae subsp. equisimilis strain possessing Lancefield's group A antigen.</title>
        <authorList>
            <person name="Luetticken R."/>
            <person name="Bruellhoff K."/>
            <person name="Van der Linden M."/>
            <person name="Peltroche-Llacsahuanga H."/>
            <person name="Blom J."/>
            <person name="Weber-Lehmann J."/>
            <person name="Ferretti J.J."/>
            <person name="McShan W.M."/>
        </authorList>
    </citation>
    <scope>NUCLEOTIDE SEQUENCE [LARGE SCALE GENOMIC DNA]</scope>
    <source>
        <strain evidence="2 3">AC-2713</strain>
    </source>
</reference>